<name>A0A0C2RKA5_9BACL</name>
<sequence>MEKDFALHETLEIHELLTFKNLCLTKSYTMGTLVQDGELKELLSNDVTSSRKQIKQLQGFLTDRGGFQ</sequence>
<organism evidence="1 2">
    <name type="scientific">Jeotgalibacillus soli</name>
    <dbReference type="NCBI Taxonomy" id="889306"/>
    <lineage>
        <taxon>Bacteria</taxon>
        <taxon>Bacillati</taxon>
        <taxon>Bacillota</taxon>
        <taxon>Bacilli</taxon>
        <taxon>Bacillales</taxon>
        <taxon>Caryophanaceae</taxon>
        <taxon>Jeotgalibacillus</taxon>
    </lineage>
</organism>
<protein>
    <submittedName>
        <fullName evidence="1">Spore coat protein F</fullName>
    </submittedName>
</protein>
<keyword evidence="1" id="KW-0946">Virion</keyword>
<proteinExistence type="predicted"/>
<evidence type="ECO:0000313" key="2">
    <source>
        <dbReference type="Proteomes" id="UP000031938"/>
    </source>
</evidence>
<dbReference type="PATRIC" id="fig|889306.3.peg.619"/>
<keyword evidence="2" id="KW-1185">Reference proteome</keyword>
<gene>
    <name evidence="1" type="ORF">KP78_06210</name>
</gene>
<accession>A0A0C2RKA5</accession>
<dbReference type="OrthoDB" id="2356617at2"/>
<dbReference type="RefSeq" id="WP_041086200.1">
    <property type="nucleotide sequence ID" value="NZ_JXRP01000008.1"/>
</dbReference>
<dbReference type="EMBL" id="JXRP01000008">
    <property type="protein sequence ID" value="KIL50620.1"/>
    <property type="molecule type" value="Genomic_DNA"/>
</dbReference>
<dbReference type="AlphaFoldDB" id="A0A0C2RKA5"/>
<dbReference type="Proteomes" id="UP000031938">
    <property type="component" value="Unassembled WGS sequence"/>
</dbReference>
<evidence type="ECO:0000313" key="1">
    <source>
        <dbReference type="EMBL" id="KIL50620.1"/>
    </source>
</evidence>
<comment type="caution">
    <text evidence="1">The sequence shown here is derived from an EMBL/GenBank/DDBJ whole genome shotgun (WGS) entry which is preliminary data.</text>
</comment>
<reference evidence="1 2" key="1">
    <citation type="submission" date="2015-01" db="EMBL/GenBank/DDBJ databases">
        <title>Genome sequencing of Jeotgalibacillus soli.</title>
        <authorList>
            <person name="Goh K.M."/>
            <person name="Chan K.-G."/>
            <person name="Yaakop A.S."/>
            <person name="Ee R."/>
            <person name="Gan H.M."/>
            <person name="Chan C.S."/>
        </authorList>
    </citation>
    <scope>NUCLEOTIDE SEQUENCE [LARGE SCALE GENOMIC DNA]</scope>
    <source>
        <strain evidence="1 2">P9</strain>
    </source>
</reference>
<keyword evidence="1" id="KW-0167">Capsid protein</keyword>
<dbReference type="STRING" id="889306.KP78_06210"/>